<proteinExistence type="inferred from homology"/>
<accession>A0ABS9LA87</accession>
<comment type="similarity">
    <text evidence="1">Belongs to the enoyl-CoA hydratase/isomerase family.</text>
</comment>
<dbReference type="InterPro" id="IPR001753">
    <property type="entry name" value="Enoyl-CoA_hydra/iso"/>
</dbReference>
<organism evidence="2 3">
    <name type="scientific">Arthrobacter hankyongi</name>
    <dbReference type="NCBI Taxonomy" id="2904801"/>
    <lineage>
        <taxon>Bacteria</taxon>
        <taxon>Bacillati</taxon>
        <taxon>Actinomycetota</taxon>
        <taxon>Actinomycetes</taxon>
        <taxon>Micrococcales</taxon>
        <taxon>Micrococcaceae</taxon>
        <taxon>Arthrobacter</taxon>
    </lineage>
</organism>
<dbReference type="PANTHER" id="PTHR43802">
    <property type="entry name" value="ENOYL-COA HYDRATASE"/>
    <property type="match status" value="1"/>
</dbReference>
<evidence type="ECO:0000256" key="1">
    <source>
        <dbReference type="ARBA" id="ARBA00005254"/>
    </source>
</evidence>
<evidence type="ECO:0000313" key="2">
    <source>
        <dbReference type="EMBL" id="MCG2623392.1"/>
    </source>
</evidence>
<dbReference type="Proteomes" id="UP001165368">
    <property type="component" value="Unassembled WGS sequence"/>
</dbReference>
<dbReference type="SUPFAM" id="SSF52096">
    <property type="entry name" value="ClpP/crotonase"/>
    <property type="match status" value="1"/>
</dbReference>
<protein>
    <submittedName>
        <fullName evidence="2">Enoyl-CoA hydratase/isomerase family protein</fullName>
    </submittedName>
</protein>
<dbReference type="EMBL" id="JAKLTQ010000013">
    <property type="protein sequence ID" value="MCG2623392.1"/>
    <property type="molecule type" value="Genomic_DNA"/>
</dbReference>
<dbReference type="Pfam" id="PF00378">
    <property type="entry name" value="ECH_1"/>
    <property type="match status" value="1"/>
</dbReference>
<dbReference type="PANTHER" id="PTHR43802:SF1">
    <property type="entry name" value="IP11341P-RELATED"/>
    <property type="match status" value="1"/>
</dbReference>
<name>A0ABS9LA87_9MICC</name>
<gene>
    <name evidence="2" type="ORF">LVY72_15960</name>
</gene>
<evidence type="ECO:0000313" key="3">
    <source>
        <dbReference type="Proteomes" id="UP001165368"/>
    </source>
</evidence>
<dbReference type="RefSeq" id="WP_237822656.1">
    <property type="nucleotide sequence ID" value="NZ_JAKLTQ010000013.1"/>
</dbReference>
<reference evidence="2" key="1">
    <citation type="submission" date="2022-01" db="EMBL/GenBank/DDBJ databases">
        <authorList>
            <person name="Jo J.-H."/>
            <person name="Im W.-T."/>
        </authorList>
    </citation>
    <scope>NUCLEOTIDE SEQUENCE</scope>
    <source>
        <strain evidence="2">I2-34</strain>
    </source>
</reference>
<dbReference type="CDD" id="cd06558">
    <property type="entry name" value="crotonase-like"/>
    <property type="match status" value="1"/>
</dbReference>
<sequence length="322" mass="35675">MKKTVTELLENVWNAEGMETDPKVLEDIVLYEKDPSISAAFITFNAPEKLNAVPVAALERVGDLVREADYDDEVKTIVFRGNGPAFGTGADAAELGHYIGYKKQASGERRRPPSQRQRILPDKQLLSGAFAEAISNSLKATICAVRGYCYGGHMKIALNADIVLATPDAQFTHPAFRYLGAAPQDMYVWIENLGIKKMKEIMLTMRPLGAVEAEAAGLVNKVVEQDELDQWVRDYCQAISFMPLDGMMIGKSMMRLAQEARGKGVGEMTAWVGHGWATNLQLQDGEFNFVKERRDKGLSQALRERDEAVAPFFRLGGRLGEE</sequence>
<keyword evidence="3" id="KW-1185">Reference proteome</keyword>
<comment type="caution">
    <text evidence="2">The sequence shown here is derived from an EMBL/GenBank/DDBJ whole genome shotgun (WGS) entry which is preliminary data.</text>
</comment>
<dbReference type="InterPro" id="IPR029045">
    <property type="entry name" value="ClpP/crotonase-like_dom_sf"/>
</dbReference>
<dbReference type="Gene3D" id="3.90.226.10">
    <property type="entry name" value="2-enoyl-CoA Hydratase, Chain A, domain 1"/>
    <property type="match status" value="1"/>
</dbReference>